<sequence length="370" mass="39253">MVLHQDCTNRKDKLDILMRRIRVVVFLAGLVAASSLAAEEPLTVSAITAQTTVSTRNISLTGEIVARDTLTLSFLSGGRIASIEVREGDVVAAGDVLARTTSIQQEQALRAARAGVSTATADRDQAREDLRRQDALLERGATTRVARDSAADQSRVKDGVLAQALADLALAEKALEDTVILAPQSATVTARFVEPGQVIGAVQPVIELALGGAVDAVFDVPESLLTSTHAVATVRLAPLDIPQQEFFGTVREVSPLVDPATGTVAVKVQIDEKPAGVEYGDAVRGSTIESTARRIVLPYRAMSVSENGPAVWVIDPETMRVSLHQITVDRYETGIILVAGGLDEGALVVTAGAQLLYPDRLVRIHAETSQ</sequence>
<proteinExistence type="inferred from homology"/>
<dbReference type="OrthoDB" id="9813967at2"/>
<keyword evidence="4" id="KW-1185">Reference proteome</keyword>
<feature type="domain" description="CusB-like beta-barrel" evidence="2">
    <location>
        <begin position="217"/>
        <end position="273"/>
    </location>
</feature>
<organism evidence="3 4">
    <name type="scientific">Yoonia tamlensis</name>
    <dbReference type="NCBI Taxonomy" id="390270"/>
    <lineage>
        <taxon>Bacteria</taxon>
        <taxon>Pseudomonadati</taxon>
        <taxon>Pseudomonadota</taxon>
        <taxon>Alphaproteobacteria</taxon>
        <taxon>Rhodobacterales</taxon>
        <taxon>Paracoccaceae</taxon>
        <taxon>Yoonia</taxon>
    </lineage>
</organism>
<dbReference type="Gene3D" id="2.40.30.170">
    <property type="match status" value="1"/>
</dbReference>
<comment type="similarity">
    <text evidence="1">Belongs to the membrane fusion protein (MFP) (TC 8.A.1) family.</text>
</comment>
<dbReference type="SUPFAM" id="SSF111369">
    <property type="entry name" value="HlyD-like secretion proteins"/>
    <property type="match status" value="1"/>
</dbReference>
<dbReference type="Pfam" id="PF25954">
    <property type="entry name" value="Beta-barrel_RND_2"/>
    <property type="match status" value="1"/>
</dbReference>
<dbReference type="Gene3D" id="2.40.50.100">
    <property type="match status" value="1"/>
</dbReference>
<dbReference type="PANTHER" id="PTHR30469:SF38">
    <property type="entry name" value="HLYD FAMILY SECRETION PROTEIN"/>
    <property type="match status" value="1"/>
</dbReference>
<dbReference type="GO" id="GO:0015562">
    <property type="term" value="F:efflux transmembrane transporter activity"/>
    <property type="evidence" value="ECO:0007669"/>
    <property type="project" value="TreeGrafter"/>
</dbReference>
<dbReference type="NCBIfam" id="TIGR01730">
    <property type="entry name" value="RND_mfp"/>
    <property type="match status" value="1"/>
</dbReference>
<evidence type="ECO:0000256" key="1">
    <source>
        <dbReference type="ARBA" id="ARBA00009477"/>
    </source>
</evidence>
<dbReference type="InterPro" id="IPR058792">
    <property type="entry name" value="Beta-barrel_RND_2"/>
</dbReference>
<dbReference type="GO" id="GO:1990281">
    <property type="term" value="C:efflux pump complex"/>
    <property type="evidence" value="ECO:0007669"/>
    <property type="project" value="TreeGrafter"/>
</dbReference>
<dbReference type="AlphaFoldDB" id="A0A1I6HFB6"/>
<dbReference type="InterPro" id="IPR006143">
    <property type="entry name" value="RND_pump_MFP"/>
</dbReference>
<accession>A0A1I6HFB6</accession>
<dbReference type="EMBL" id="FOYP01000002">
    <property type="protein sequence ID" value="SFR53071.1"/>
    <property type="molecule type" value="Genomic_DNA"/>
</dbReference>
<dbReference type="STRING" id="390270.SAMN04488005_2623"/>
<evidence type="ECO:0000313" key="4">
    <source>
        <dbReference type="Proteomes" id="UP000199478"/>
    </source>
</evidence>
<gene>
    <name evidence="3" type="ORF">SAMN04488005_2623</name>
</gene>
<protein>
    <submittedName>
        <fullName evidence="3">RND family efflux transporter, MFP subunit</fullName>
    </submittedName>
</protein>
<dbReference type="PANTHER" id="PTHR30469">
    <property type="entry name" value="MULTIDRUG RESISTANCE PROTEIN MDTA"/>
    <property type="match status" value="1"/>
</dbReference>
<dbReference type="Proteomes" id="UP000199478">
    <property type="component" value="Unassembled WGS sequence"/>
</dbReference>
<reference evidence="4" key="1">
    <citation type="submission" date="2016-10" db="EMBL/GenBank/DDBJ databases">
        <authorList>
            <person name="Varghese N."/>
            <person name="Submissions S."/>
        </authorList>
    </citation>
    <scope>NUCLEOTIDE SEQUENCE [LARGE SCALE GENOMIC DNA]</scope>
    <source>
        <strain evidence="4">DSM 26879</strain>
    </source>
</reference>
<name>A0A1I6HFB6_9RHOB</name>
<evidence type="ECO:0000313" key="3">
    <source>
        <dbReference type="EMBL" id="SFR53071.1"/>
    </source>
</evidence>
<dbReference type="Gene3D" id="2.40.420.20">
    <property type="match status" value="1"/>
</dbReference>
<evidence type="ECO:0000259" key="2">
    <source>
        <dbReference type="Pfam" id="PF25954"/>
    </source>
</evidence>
<dbReference type="Gene3D" id="1.10.287.470">
    <property type="entry name" value="Helix hairpin bin"/>
    <property type="match status" value="1"/>
</dbReference>